<organism evidence="1">
    <name type="scientific">freshwater metagenome</name>
    <dbReference type="NCBI Taxonomy" id="449393"/>
    <lineage>
        <taxon>unclassified sequences</taxon>
        <taxon>metagenomes</taxon>
        <taxon>ecological metagenomes</taxon>
    </lineage>
</organism>
<protein>
    <submittedName>
        <fullName evidence="1">Unannotated protein</fullName>
    </submittedName>
</protein>
<dbReference type="AlphaFoldDB" id="A0A6J6F4T0"/>
<proteinExistence type="predicted"/>
<reference evidence="1" key="1">
    <citation type="submission" date="2020-05" db="EMBL/GenBank/DDBJ databases">
        <authorList>
            <person name="Chiriac C."/>
            <person name="Salcher M."/>
            <person name="Ghai R."/>
            <person name="Kavagutti S V."/>
        </authorList>
    </citation>
    <scope>NUCLEOTIDE SEQUENCE</scope>
</reference>
<dbReference type="EMBL" id="CAEZTT010000125">
    <property type="protein sequence ID" value="CAB4581914.1"/>
    <property type="molecule type" value="Genomic_DNA"/>
</dbReference>
<sequence length="98" mass="11288">MNTQTPEQIHTELCRKPEGNYFTWSIPDNSKVKIHGFPMLKKLEDGKTFIVKRDEANKIYWFHVPRTGKKVIGHFMDSVDHGLACFPRGDNNCIQVVG</sequence>
<name>A0A6J6F4T0_9ZZZZ</name>
<accession>A0A6J6F4T0</accession>
<evidence type="ECO:0000313" key="1">
    <source>
        <dbReference type="EMBL" id="CAB4581914.1"/>
    </source>
</evidence>
<gene>
    <name evidence="1" type="ORF">UFOPK1726_00988</name>
</gene>